<dbReference type="InterPro" id="IPR039189">
    <property type="entry name" value="Fcp1"/>
</dbReference>
<evidence type="ECO:0000256" key="4">
    <source>
        <dbReference type="ARBA" id="ARBA00023242"/>
    </source>
</evidence>
<dbReference type="PANTHER" id="PTHR23081:SF36">
    <property type="entry name" value="RNA POLYMERASE II SUBUNIT A C-TERMINAL DOMAIN PHOSPHATASE"/>
    <property type="match status" value="1"/>
</dbReference>
<dbReference type="PROSITE" id="PS50969">
    <property type="entry name" value="FCP1"/>
    <property type="match status" value="1"/>
</dbReference>
<evidence type="ECO:0000313" key="11">
    <source>
        <dbReference type="Proteomes" id="UP001497392"/>
    </source>
</evidence>
<dbReference type="Pfam" id="PF03031">
    <property type="entry name" value="NIF"/>
    <property type="match status" value="1"/>
</dbReference>
<dbReference type="Proteomes" id="UP001497392">
    <property type="component" value="Unassembled WGS sequence"/>
</dbReference>
<evidence type="ECO:0000256" key="2">
    <source>
        <dbReference type="ARBA" id="ARBA00013081"/>
    </source>
</evidence>
<comment type="caution">
    <text evidence="10">The sequence shown here is derived from an EMBL/GenBank/DDBJ whole genome shotgun (WGS) entry which is preliminary data.</text>
</comment>
<dbReference type="InterPro" id="IPR023214">
    <property type="entry name" value="HAD_sf"/>
</dbReference>
<dbReference type="PANTHER" id="PTHR23081">
    <property type="entry name" value="RNA POLYMERASE II CTD PHOSPHATASE"/>
    <property type="match status" value="1"/>
</dbReference>
<comment type="subcellular location">
    <subcellularLocation>
        <location evidence="1">Nucleus</location>
    </subcellularLocation>
</comment>
<feature type="compositionally biased region" description="Polar residues" evidence="8">
    <location>
        <begin position="700"/>
        <end position="709"/>
    </location>
</feature>
<feature type="compositionally biased region" description="Low complexity" evidence="8">
    <location>
        <begin position="783"/>
        <end position="795"/>
    </location>
</feature>
<comment type="catalytic activity">
    <reaction evidence="6">
        <text>O-phospho-L-threonyl-[protein] + H2O = L-threonyl-[protein] + phosphate</text>
        <dbReference type="Rhea" id="RHEA:47004"/>
        <dbReference type="Rhea" id="RHEA-COMP:11060"/>
        <dbReference type="Rhea" id="RHEA-COMP:11605"/>
        <dbReference type="ChEBI" id="CHEBI:15377"/>
        <dbReference type="ChEBI" id="CHEBI:30013"/>
        <dbReference type="ChEBI" id="CHEBI:43474"/>
        <dbReference type="ChEBI" id="CHEBI:61977"/>
        <dbReference type="EC" id="3.1.3.16"/>
    </reaction>
</comment>
<proteinExistence type="predicted"/>
<name>A0ABP1GAJ9_9CHLO</name>
<keyword evidence="3" id="KW-0378">Hydrolase</keyword>
<dbReference type="EC" id="3.1.3.16" evidence="2"/>
<dbReference type="Gene3D" id="3.40.50.1000">
    <property type="entry name" value="HAD superfamily/HAD-like"/>
    <property type="match status" value="1"/>
</dbReference>
<dbReference type="InterPro" id="IPR036412">
    <property type="entry name" value="HAD-like_sf"/>
</dbReference>
<keyword evidence="11" id="KW-1185">Reference proteome</keyword>
<evidence type="ECO:0000313" key="10">
    <source>
        <dbReference type="EMBL" id="CAL5227589.1"/>
    </source>
</evidence>
<gene>
    <name evidence="10" type="primary">g10588</name>
    <name evidence="10" type="ORF">VP750_LOCUS9495</name>
</gene>
<dbReference type="SMART" id="SM00577">
    <property type="entry name" value="CPDc"/>
    <property type="match status" value="1"/>
</dbReference>
<sequence length="975" mass="105429">MLHPDREFPIRIIGSEWRLQPRQGFGLVLQKTLPKVIQDYKQRGGDFTLGPRAHTGEDNEAATAKDYGIRVLLQILTAGPCFAAWPSSTSAQFYEELHTECLASTPPQALEFNLAPSNPGLSLYLYPETAYKGSDNLYPVFLGFVVADGALEMAHDCIQSMRLPLVLDLDETVIKAYTASKLTKEIDELTARLAQRDAEECQQIQRNIDFLKEDRELVQQFSRNGHVTIGNEIIHPRFEDVCTEPGKRRVMRPVIEVPGRILTRINPHKVETTMIMHIRPGWEDLRNFIRGSPANNGGWRPRFTVYVCTAADREYALEVWRLLDPEAELIPFDLRMTHFKAGMQRKDINTVLSLRADPAHLNALRTAMPLAVVLDDRLDVWGDHSQPQILQVEAFSPNAQAAAAKSATVHDPSHYNKAAEELKAVADCLKGIHRGLYYEINVKLKAELAAARPSSLADFEQGRLPETRTCPCVRNHYAGWKQRRKDIRHARAAQRQPGRSELKSECTGAQSMSTSRRQESGKPQQNGSLERLEQEVQSARTPGGRENGEACLDGQKDQGDQGDQGRGAVANHSLGGEVREASSNGGVHLAPASNAEPASCAAGDLAPRLSGTSNLQLGGGAEADAAPPAQSRAAGQPRLPKRLKARPRDMPGALPGSSRNATTGGRVAAAAARGRALPGRGFTRDVLHNSRAAAAAQEPQPVQLSSRAQENGRGAKPLGQQPSAAAVLPAQASAEPPQAQDNSGLQQESVKEEPPDGHQMPQPSTEIPDADVIDLADGDAGNACASSAASEPVSAPGLAAEHREGASKQGEALRGTHAPSRKRKAAQEEGGPSSKKHGVGSMRDPSGRWRWRVAATDDQPERTFPLDEEDAAAGAADKAALMGAVSSNVFPQLNILLTEHVRSSDPVLKQAAQDVVNHFQPKILPRMVQSKIRAARAVMVQEAAKAAAKQSKSSGSKSLGSPPKRKKRQTSSAAS</sequence>
<organism evidence="10 11">
    <name type="scientific">Coccomyxa viridis</name>
    <dbReference type="NCBI Taxonomy" id="1274662"/>
    <lineage>
        <taxon>Eukaryota</taxon>
        <taxon>Viridiplantae</taxon>
        <taxon>Chlorophyta</taxon>
        <taxon>core chlorophytes</taxon>
        <taxon>Trebouxiophyceae</taxon>
        <taxon>Trebouxiophyceae incertae sedis</taxon>
        <taxon>Coccomyxaceae</taxon>
        <taxon>Coccomyxa</taxon>
    </lineage>
</organism>
<evidence type="ECO:0000256" key="8">
    <source>
        <dbReference type="SAM" id="MobiDB-lite"/>
    </source>
</evidence>
<feature type="region of interest" description="Disordered" evidence="8">
    <location>
        <begin position="489"/>
        <end position="850"/>
    </location>
</feature>
<evidence type="ECO:0000256" key="3">
    <source>
        <dbReference type="ARBA" id="ARBA00022801"/>
    </source>
</evidence>
<reference evidence="10 11" key="1">
    <citation type="submission" date="2024-06" db="EMBL/GenBank/DDBJ databases">
        <authorList>
            <person name="Kraege A."/>
            <person name="Thomma B."/>
        </authorList>
    </citation>
    <scope>NUCLEOTIDE SEQUENCE [LARGE SCALE GENOMIC DNA]</scope>
</reference>
<dbReference type="EMBL" id="CAXHTA020000017">
    <property type="protein sequence ID" value="CAL5227589.1"/>
    <property type="molecule type" value="Genomic_DNA"/>
</dbReference>
<feature type="compositionally biased region" description="Acidic residues" evidence="8">
    <location>
        <begin position="768"/>
        <end position="777"/>
    </location>
</feature>
<keyword evidence="7" id="KW-0175">Coiled coil</keyword>
<dbReference type="SUPFAM" id="SSF56784">
    <property type="entry name" value="HAD-like"/>
    <property type="match status" value="1"/>
</dbReference>
<feature type="compositionally biased region" description="Low complexity" evidence="8">
    <location>
        <begin position="720"/>
        <end position="740"/>
    </location>
</feature>
<protein>
    <recommendedName>
        <fullName evidence="2">protein-serine/threonine phosphatase</fullName>
        <ecNumber evidence="2">3.1.3.16</ecNumber>
    </recommendedName>
</protein>
<evidence type="ECO:0000256" key="1">
    <source>
        <dbReference type="ARBA" id="ARBA00004123"/>
    </source>
</evidence>
<evidence type="ECO:0000259" key="9">
    <source>
        <dbReference type="PROSITE" id="PS50969"/>
    </source>
</evidence>
<feature type="compositionally biased region" description="Low complexity" evidence="8">
    <location>
        <begin position="942"/>
        <end position="962"/>
    </location>
</feature>
<evidence type="ECO:0000256" key="5">
    <source>
        <dbReference type="ARBA" id="ARBA00047761"/>
    </source>
</evidence>
<evidence type="ECO:0000256" key="7">
    <source>
        <dbReference type="SAM" id="Coils"/>
    </source>
</evidence>
<feature type="compositionally biased region" description="Low complexity" evidence="8">
    <location>
        <begin position="622"/>
        <end position="638"/>
    </location>
</feature>
<dbReference type="InterPro" id="IPR004274">
    <property type="entry name" value="FCP1_dom"/>
</dbReference>
<feature type="compositionally biased region" description="Polar residues" evidence="8">
    <location>
        <begin position="507"/>
        <end position="528"/>
    </location>
</feature>
<keyword evidence="4" id="KW-0539">Nucleus</keyword>
<evidence type="ECO:0000256" key="6">
    <source>
        <dbReference type="ARBA" id="ARBA00048336"/>
    </source>
</evidence>
<feature type="region of interest" description="Disordered" evidence="8">
    <location>
        <begin position="942"/>
        <end position="975"/>
    </location>
</feature>
<feature type="domain" description="FCP1 homology" evidence="9">
    <location>
        <begin position="158"/>
        <end position="425"/>
    </location>
</feature>
<comment type="catalytic activity">
    <reaction evidence="5">
        <text>O-phospho-L-seryl-[protein] + H2O = L-seryl-[protein] + phosphate</text>
        <dbReference type="Rhea" id="RHEA:20629"/>
        <dbReference type="Rhea" id="RHEA-COMP:9863"/>
        <dbReference type="Rhea" id="RHEA-COMP:11604"/>
        <dbReference type="ChEBI" id="CHEBI:15377"/>
        <dbReference type="ChEBI" id="CHEBI:29999"/>
        <dbReference type="ChEBI" id="CHEBI:43474"/>
        <dbReference type="ChEBI" id="CHEBI:83421"/>
        <dbReference type="EC" id="3.1.3.16"/>
    </reaction>
</comment>
<accession>A0ABP1GAJ9</accession>
<feature type="compositionally biased region" description="Low complexity" evidence="8">
    <location>
        <begin position="659"/>
        <end position="681"/>
    </location>
</feature>
<feature type="coiled-coil region" evidence="7">
    <location>
        <begin position="179"/>
        <end position="214"/>
    </location>
</feature>